<evidence type="ECO:0000256" key="3">
    <source>
        <dbReference type="ARBA" id="ARBA00022692"/>
    </source>
</evidence>
<evidence type="ECO:0000256" key="7">
    <source>
        <dbReference type="ARBA" id="ARBA00023136"/>
    </source>
</evidence>
<dbReference type="Pfam" id="PF00005">
    <property type="entry name" value="ABC_tran"/>
    <property type="match status" value="1"/>
</dbReference>
<dbReference type="Proteomes" id="UP000007800">
    <property type="component" value="Unassembled WGS sequence"/>
</dbReference>
<dbReference type="CDD" id="cd03213">
    <property type="entry name" value="ABCG_EPDR"/>
    <property type="match status" value="1"/>
</dbReference>
<dbReference type="Pfam" id="PF01061">
    <property type="entry name" value="ABC2_membrane"/>
    <property type="match status" value="1"/>
</dbReference>
<dbReference type="InterPro" id="IPR043926">
    <property type="entry name" value="ABCG_dom"/>
</dbReference>
<keyword evidence="4" id="KW-0547">Nucleotide-binding</keyword>
<evidence type="ECO:0000256" key="1">
    <source>
        <dbReference type="ARBA" id="ARBA00004141"/>
    </source>
</evidence>
<dbReference type="Pfam" id="PF19055">
    <property type="entry name" value="ABC2_membrane_7"/>
    <property type="match status" value="1"/>
</dbReference>
<comment type="subcellular location">
    <subcellularLocation>
        <location evidence="1">Membrane</location>
        <topology evidence="1">Multi-pass membrane protein</topology>
    </subcellularLocation>
</comment>
<evidence type="ECO:0000256" key="5">
    <source>
        <dbReference type="ARBA" id="ARBA00022840"/>
    </source>
</evidence>
<dbReference type="AlphaFoldDB" id="C5M032"/>
<dbReference type="EMBL" id="GG687015">
    <property type="protein sequence ID" value="EEQ97610.1"/>
    <property type="molecule type" value="Genomic_DNA"/>
</dbReference>
<keyword evidence="6 8" id="KW-1133">Transmembrane helix</keyword>
<dbReference type="InterPro" id="IPR013525">
    <property type="entry name" value="ABC2_TM"/>
</dbReference>
<evidence type="ECO:0000313" key="10">
    <source>
        <dbReference type="EMBL" id="EEQ97610.1"/>
    </source>
</evidence>
<keyword evidence="2" id="KW-0813">Transport</keyword>
<keyword evidence="7 8" id="KW-0472">Membrane</keyword>
<dbReference type="OMA" id="AGQMCTG"/>
<feature type="transmembrane region" description="Helical" evidence="8">
    <location>
        <begin position="523"/>
        <end position="541"/>
    </location>
</feature>
<feature type="domain" description="ABC transporter" evidence="9">
    <location>
        <begin position="43"/>
        <end position="288"/>
    </location>
</feature>
<dbReference type="OrthoDB" id="184675at2759"/>
<dbReference type="SMART" id="SM00382">
    <property type="entry name" value="AAA"/>
    <property type="match status" value="1"/>
</dbReference>
<evidence type="ECO:0000259" key="9">
    <source>
        <dbReference type="PROSITE" id="PS50893"/>
    </source>
</evidence>
<keyword evidence="11" id="KW-1185">Reference proteome</keyword>
<dbReference type="InterPro" id="IPR027417">
    <property type="entry name" value="P-loop_NTPase"/>
</dbReference>
<dbReference type="GO" id="GO:0005524">
    <property type="term" value="F:ATP binding"/>
    <property type="evidence" value="ECO:0007669"/>
    <property type="project" value="UniProtKB-KW"/>
</dbReference>
<feature type="transmembrane region" description="Helical" evidence="8">
    <location>
        <begin position="489"/>
        <end position="511"/>
    </location>
</feature>
<dbReference type="RefSeq" id="XP_002764893.1">
    <property type="nucleotide sequence ID" value="XM_002764847.1"/>
</dbReference>
<feature type="transmembrane region" description="Helical" evidence="8">
    <location>
        <begin position="587"/>
        <end position="609"/>
    </location>
</feature>
<dbReference type="GO" id="GO:0016020">
    <property type="term" value="C:membrane"/>
    <property type="evidence" value="ECO:0007669"/>
    <property type="project" value="UniProtKB-SubCell"/>
</dbReference>
<dbReference type="Gene3D" id="3.40.50.300">
    <property type="entry name" value="P-loop containing nucleotide triphosphate hydrolases"/>
    <property type="match status" value="1"/>
</dbReference>
<dbReference type="InParanoid" id="C5M032"/>
<organism evidence="11">
    <name type="scientific">Perkinsus marinus (strain ATCC 50983 / TXsc)</name>
    <dbReference type="NCBI Taxonomy" id="423536"/>
    <lineage>
        <taxon>Eukaryota</taxon>
        <taxon>Sar</taxon>
        <taxon>Alveolata</taxon>
        <taxon>Perkinsozoa</taxon>
        <taxon>Perkinsea</taxon>
        <taxon>Perkinsida</taxon>
        <taxon>Perkinsidae</taxon>
        <taxon>Perkinsus</taxon>
    </lineage>
</organism>
<evidence type="ECO:0000256" key="6">
    <source>
        <dbReference type="ARBA" id="ARBA00022989"/>
    </source>
</evidence>
<evidence type="ECO:0000256" key="8">
    <source>
        <dbReference type="SAM" id="Phobius"/>
    </source>
</evidence>
<dbReference type="PANTHER" id="PTHR48041:SF139">
    <property type="entry name" value="PROTEIN SCARLET"/>
    <property type="match status" value="1"/>
</dbReference>
<feature type="transmembrane region" description="Helical" evidence="8">
    <location>
        <begin position="370"/>
        <end position="391"/>
    </location>
</feature>
<dbReference type="InterPro" id="IPR003439">
    <property type="entry name" value="ABC_transporter-like_ATP-bd"/>
</dbReference>
<proteinExistence type="predicted"/>
<feature type="transmembrane region" description="Helical" evidence="8">
    <location>
        <begin position="411"/>
        <end position="435"/>
    </location>
</feature>
<dbReference type="GeneID" id="9036812"/>
<dbReference type="GO" id="GO:0016887">
    <property type="term" value="F:ATP hydrolysis activity"/>
    <property type="evidence" value="ECO:0007669"/>
    <property type="project" value="InterPro"/>
</dbReference>
<dbReference type="InterPro" id="IPR050352">
    <property type="entry name" value="ABCG_transporters"/>
</dbReference>
<reference evidence="10 11" key="1">
    <citation type="submission" date="2008-07" db="EMBL/GenBank/DDBJ databases">
        <authorList>
            <person name="El-Sayed N."/>
            <person name="Caler E."/>
            <person name="Inman J."/>
            <person name="Amedeo P."/>
            <person name="Hass B."/>
            <person name="Wortman J."/>
        </authorList>
    </citation>
    <scope>NUCLEOTIDE SEQUENCE [LARGE SCALE GENOMIC DNA]</scope>
    <source>
        <strain evidence="11">ATCC 50983 / TXsc</strain>
    </source>
</reference>
<dbReference type="SUPFAM" id="SSF52540">
    <property type="entry name" value="P-loop containing nucleoside triphosphate hydrolases"/>
    <property type="match status" value="1"/>
</dbReference>
<feature type="transmembrane region" description="Helical" evidence="8">
    <location>
        <begin position="465"/>
        <end position="483"/>
    </location>
</feature>
<gene>
    <name evidence="10" type="ORF">Pmar_PMAR007459</name>
</gene>
<name>C5M032_PERM5</name>
<keyword evidence="3 8" id="KW-0812">Transmembrane</keyword>
<dbReference type="GO" id="GO:0140359">
    <property type="term" value="F:ABC-type transporter activity"/>
    <property type="evidence" value="ECO:0007669"/>
    <property type="project" value="InterPro"/>
</dbReference>
<keyword evidence="5 10" id="KW-0067">ATP-binding</keyword>
<sequence>MTTTTSDSEPVAPGPFRAKDLEHSTSAFRCISEAHHGQSGSSLEWNNLTFKIGDKTILKDCTGLLKPGELTAVLGPSGSGKSTLMNVLGGRQRAKGNGKSFEGAVSFSGQVDEPVRFRSRIAYVMQDDSLIATSTPREILEFSARLRLGAKQNMTKDEVKCLVQDLIESLRLTSCSETLVGNELIKGISGGERKRTSVGVELITKPDMIFLDEPLSGLDSYAAFTTVTVLKELAESGVPVMITVHQPSSEIYQLFDNVMILSAGEMVYYGKTSKVTEFFDVHGGLRCPSNFNPADFVLFVLQTEPQETIQKLVSAYKKNAEENIVPAINSIRQTHKELAIDTTGPGRASMMVQFRELLYREIQGTMRNPVVLIMRYMILLVLGLTFALIFFDVGESRDQDYWLGNAAVFQSYFGAIVALNIMAMMGSAQTAVLAYPAQRGIFLREYASNMYSAVPYVASKTLVELPLSFADSLFLMIITYWLMNLQGNFILWVLTLWLVNLCASSLAQVLGASCNSAAQAIQVLPLLTVPQILFGGIFTPIENIPVWLRWLQYVCFLKYGVNIAYLIEFGDDFDVINDQQNIDPDLIGLYLGVTFGLLVVMRVTSIIILKKKAKFVF</sequence>
<protein>
    <submittedName>
        <fullName evidence="10">ATP-binding cassette transporter, putative</fullName>
    </submittedName>
</protein>
<evidence type="ECO:0000313" key="11">
    <source>
        <dbReference type="Proteomes" id="UP000007800"/>
    </source>
</evidence>
<dbReference type="InterPro" id="IPR003593">
    <property type="entry name" value="AAA+_ATPase"/>
</dbReference>
<evidence type="ECO:0000256" key="2">
    <source>
        <dbReference type="ARBA" id="ARBA00022448"/>
    </source>
</evidence>
<dbReference type="PROSITE" id="PS50893">
    <property type="entry name" value="ABC_TRANSPORTER_2"/>
    <property type="match status" value="1"/>
</dbReference>
<accession>C5M032</accession>
<evidence type="ECO:0000256" key="4">
    <source>
        <dbReference type="ARBA" id="ARBA00022741"/>
    </source>
</evidence>
<dbReference type="PANTHER" id="PTHR48041">
    <property type="entry name" value="ABC TRANSPORTER G FAMILY MEMBER 28"/>
    <property type="match status" value="1"/>
</dbReference>